<dbReference type="Proteomes" id="UP001175271">
    <property type="component" value="Unassembled WGS sequence"/>
</dbReference>
<sequence length="88" mass="10116">MYRVGGLLVIIVLSVLSSAAYGQMFYWHPLSNEMFPKAYNDRINDVGMIQPSVFKLWQMDKLKDAKAKALNDDATVKRVVFRSLLNYN</sequence>
<protein>
    <submittedName>
        <fullName evidence="2">Uncharacterized protein</fullName>
    </submittedName>
</protein>
<keyword evidence="1" id="KW-0732">Signal</keyword>
<accession>A0AA39H918</accession>
<evidence type="ECO:0000256" key="1">
    <source>
        <dbReference type="SAM" id="SignalP"/>
    </source>
</evidence>
<dbReference type="EMBL" id="JAUCMV010000004">
    <property type="protein sequence ID" value="KAK0401485.1"/>
    <property type="molecule type" value="Genomic_DNA"/>
</dbReference>
<name>A0AA39H918_9BILA</name>
<comment type="caution">
    <text evidence="2">The sequence shown here is derived from an EMBL/GenBank/DDBJ whole genome shotgun (WGS) entry which is preliminary data.</text>
</comment>
<evidence type="ECO:0000313" key="3">
    <source>
        <dbReference type="Proteomes" id="UP001175271"/>
    </source>
</evidence>
<dbReference type="AlphaFoldDB" id="A0AA39H918"/>
<evidence type="ECO:0000313" key="2">
    <source>
        <dbReference type="EMBL" id="KAK0401485.1"/>
    </source>
</evidence>
<keyword evidence="3" id="KW-1185">Reference proteome</keyword>
<proteinExistence type="predicted"/>
<feature type="signal peptide" evidence="1">
    <location>
        <begin position="1"/>
        <end position="22"/>
    </location>
</feature>
<organism evidence="2 3">
    <name type="scientific">Steinernema hermaphroditum</name>
    <dbReference type="NCBI Taxonomy" id="289476"/>
    <lineage>
        <taxon>Eukaryota</taxon>
        <taxon>Metazoa</taxon>
        <taxon>Ecdysozoa</taxon>
        <taxon>Nematoda</taxon>
        <taxon>Chromadorea</taxon>
        <taxon>Rhabditida</taxon>
        <taxon>Tylenchina</taxon>
        <taxon>Panagrolaimomorpha</taxon>
        <taxon>Strongyloidoidea</taxon>
        <taxon>Steinernematidae</taxon>
        <taxon>Steinernema</taxon>
    </lineage>
</organism>
<reference evidence="2" key="1">
    <citation type="submission" date="2023-06" db="EMBL/GenBank/DDBJ databases">
        <title>Genomic analysis of the entomopathogenic nematode Steinernema hermaphroditum.</title>
        <authorList>
            <person name="Schwarz E.M."/>
            <person name="Heppert J.K."/>
            <person name="Baniya A."/>
            <person name="Schwartz H.T."/>
            <person name="Tan C.-H."/>
            <person name="Antoshechkin I."/>
            <person name="Sternberg P.W."/>
            <person name="Goodrich-Blair H."/>
            <person name="Dillman A.R."/>
        </authorList>
    </citation>
    <scope>NUCLEOTIDE SEQUENCE</scope>
    <source>
        <strain evidence="2">PS9179</strain>
        <tissue evidence="2">Whole animal</tissue>
    </source>
</reference>
<feature type="chain" id="PRO_5041209700" evidence="1">
    <location>
        <begin position="23"/>
        <end position="88"/>
    </location>
</feature>
<gene>
    <name evidence="2" type="ORF">QR680_015814</name>
</gene>